<evidence type="ECO:0000313" key="10">
    <source>
        <dbReference type="EMBL" id="KAL2869202.1"/>
    </source>
</evidence>
<keyword evidence="5" id="KW-0862">Zinc</keyword>
<comment type="subcellular location">
    <subcellularLocation>
        <location evidence="1">Nucleus</location>
    </subcellularLocation>
</comment>
<dbReference type="Pfam" id="PF00096">
    <property type="entry name" value="zf-C2H2"/>
    <property type="match status" value="3"/>
</dbReference>
<evidence type="ECO:0000313" key="11">
    <source>
        <dbReference type="Proteomes" id="UP001610432"/>
    </source>
</evidence>
<evidence type="ECO:0000256" key="5">
    <source>
        <dbReference type="ARBA" id="ARBA00022833"/>
    </source>
</evidence>
<evidence type="ECO:0000256" key="4">
    <source>
        <dbReference type="ARBA" id="ARBA00022771"/>
    </source>
</evidence>
<feature type="region of interest" description="Disordered" evidence="8">
    <location>
        <begin position="349"/>
        <end position="379"/>
    </location>
</feature>
<dbReference type="PANTHER" id="PTHR24394">
    <property type="entry name" value="ZINC FINGER PROTEIN"/>
    <property type="match status" value="1"/>
</dbReference>
<protein>
    <recommendedName>
        <fullName evidence="9">C2H2-type domain-containing protein</fullName>
    </recommendedName>
</protein>
<keyword evidence="11" id="KW-1185">Reference proteome</keyword>
<comment type="caution">
    <text evidence="10">The sequence shown here is derived from an EMBL/GenBank/DDBJ whole genome shotgun (WGS) entry which is preliminary data.</text>
</comment>
<dbReference type="PROSITE" id="PS00028">
    <property type="entry name" value="ZINC_FINGER_C2H2_1"/>
    <property type="match status" value="1"/>
</dbReference>
<feature type="domain" description="C2H2-type" evidence="9">
    <location>
        <begin position="319"/>
        <end position="354"/>
    </location>
</feature>
<evidence type="ECO:0000256" key="3">
    <source>
        <dbReference type="ARBA" id="ARBA00022737"/>
    </source>
</evidence>
<feature type="domain" description="C2H2-type" evidence="9">
    <location>
        <begin position="260"/>
        <end position="287"/>
    </location>
</feature>
<dbReference type="Proteomes" id="UP001610432">
    <property type="component" value="Unassembled WGS sequence"/>
</dbReference>
<keyword evidence="6" id="KW-0539">Nucleus</keyword>
<reference evidence="10 11" key="1">
    <citation type="submission" date="2024-07" db="EMBL/GenBank/DDBJ databases">
        <title>Section-level genome sequencing and comparative genomics of Aspergillus sections Usti and Cavernicolus.</title>
        <authorList>
            <consortium name="Lawrence Berkeley National Laboratory"/>
            <person name="Nybo J.L."/>
            <person name="Vesth T.C."/>
            <person name="Theobald S."/>
            <person name="Frisvad J.C."/>
            <person name="Larsen T.O."/>
            <person name="Kjaerboelling I."/>
            <person name="Rothschild-Mancinelli K."/>
            <person name="Lyhne E.K."/>
            <person name="Kogle M.E."/>
            <person name="Barry K."/>
            <person name="Clum A."/>
            <person name="Na H."/>
            <person name="Ledsgaard L."/>
            <person name="Lin J."/>
            <person name="Lipzen A."/>
            <person name="Kuo A."/>
            <person name="Riley R."/>
            <person name="Mondo S."/>
            <person name="Labutti K."/>
            <person name="Haridas S."/>
            <person name="Pangalinan J."/>
            <person name="Salamov A.A."/>
            <person name="Simmons B.A."/>
            <person name="Magnuson J.K."/>
            <person name="Chen J."/>
            <person name="Drula E."/>
            <person name="Henrissat B."/>
            <person name="Wiebenga A."/>
            <person name="Lubbers R.J."/>
            <person name="Gomes A.C."/>
            <person name="Macurrencykelacurrency M.R."/>
            <person name="Stajich J."/>
            <person name="Grigoriev I.V."/>
            <person name="Mortensen U.H."/>
            <person name="De Vries R.P."/>
            <person name="Baker S.E."/>
            <person name="Andersen M.R."/>
        </authorList>
    </citation>
    <scope>NUCLEOTIDE SEQUENCE [LARGE SCALE GENOMIC DNA]</scope>
    <source>
        <strain evidence="10 11">CBS 449.75</strain>
    </source>
</reference>
<name>A0ABR4M0V8_9EURO</name>
<dbReference type="Gene3D" id="3.30.160.60">
    <property type="entry name" value="Classic Zinc Finger"/>
    <property type="match status" value="2"/>
</dbReference>
<feature type="compositionally biased region" description="Gly residues" evidence="8">
    <location>
        <begin position="360"/>
        <end position="369"/>
    </location>
</feature>
<evidence type="ECO:0000256" key="6">
    <source>
        <dbReference type="ARBA" id="ARBA00023242"/>
    </source>
</evidence>
<keyword evidence="2" id="KW-0479">Metal-binding</keyword>
<dbReference type="SMART" id="SM00355">
    <property type="entry name" value="ZnF_C2H2"/>
    <property type="match status" value="3"/>
</dbReference>
<evidence type="ECO:0000256" key="2">
    <source>
        <dbReference type="ARBA" id="ARBA00022723"/>
    </source>
</evidence>
<evidence type="ECO:0000256" key="7">
    <source>
        <dbReference type="PROSITE-ProRule" id="PRU00042"/>
    </source>
</evidence>
<evidence type="ECO:0000259" key="9">
    <source>
        <dbReference type="PROSITE" id="PS50157"/>
    </source>
</evidence>
<keyword evidence="3" id="KW-0677">Repeat</keyword>
<dbReference type="InterPro" id="IPR013087">
    <property type="entry name" value="Znf_C2H2_type"/>
</dbReference>
<dbReference type="PANTHER" id="PTHR24394:SF29">
    <property type="entry name" value="MYONEURIN"/>
    <property type="match status" value="1"/>
</dbReference>
<gene>
    <name evidence="10" type="ORF">BJX67DRAFT_21922</name>
</gene>
<feature type="domain" description="C2H2-type" evidence="9">
    <location>
        <begin position="290"/>
        <end position="318"/>
    </location>
</feature>
<dbReference type="SUPFAM" id="SSF57667">
    <property type="entry name" value="beta-beta-alpha zinc fingers"/>
    <property type="match status" value="2"/>
</dbReference>
<evidence type="ECO:0000256" key="1">
    <source>
        <dbReference type="ARBA" id="ARBA00004123"/>
    </source>
</evidence>
<dbReference type="EMBL" id="JBFXLQ010000010">
    <property type="protein sequence ID" value="KAL2869202.1"/>
    <property type="molecule type" value="Genomic_DNA"/>
</dbReference>
<keyword evidence="4 7" id="KW-0863">Zinc-finger</keyword>
<sequence length="379" mass="41512">MSYYPGTFPSPSSHQPSSSSDSTSQTDLVYSSIPRTTSTFPLQPVDAGLGISYGELDPHAGDMSHYPPSGNGTVDWLGRMMPTSLPFGCSLNTTHLSPATFQDPYSGSDASASPLSFCGPQTLSASPSRGSALDYGRDHRAVNTTAYNFWPSTPHSETDPKVKQDPDADYRDGTYPGYARPASGPTLAPVGEIGANTLLVKAERFEENSAEDRGVVKLEVGRHVSDEPSVFSVGASPRLAEENVAFPDFEDLKIPSASGLECTVCGARFTRRSNCREHMKKHDPSRRKLYRCEDCGKTFGRKTDLKRHVDSVHRGIRRFGCEKCGYRFTRQDTLARHLAVGCKKERRRYSNERRKVGQGHPHGGRGVVPGDGRNHVLKE</sequence>
<organism evidence="10 11">
    <name type="scientific">Aspergillus lucknowensis</name>
    <dbReference type="NCBI Taxonomy" id="176173"/>
    <lineage>
        <taxon>Eukaryota</taxon>
        <taxon>Fungi</taxon>
        <taxon>Dikarya</taxon>
        <taxon>Ascomycota</taxon>
        <taxon>Pezizomycotina</taxon>
        <taxon>Eurotiomycetes</taxon>
        <taxon>Eurotiomycetidae</taxon>
        <taxon>Eurotiales</taxon>
        <taxon>Aspergillaceae</taxon>
        <taxon>Aspergillus</taxon>
        <taxon>Aspergillus subgen. Nidulantes</taxon>
    </lineage>
</organism>
<evidence type="ECO:0000256" key="8">
    <source>
        <dbReference type="SAM" id="MobiDB-lite"/>
    </source>
</evidence>
<accession>A0ABR4M0V8</accession>
<dbReference type="PROSITE" id="PS50157">
    <property type="entry name" value="ZINC_FINGER_C2H2_2"/>
    <property type="match status" value="3"/>
</dbReference>
<proteinExistence type="predicted"/>
<feature type="region of interest" description="Disordered" evidence="8">
    <location>
        <begin position="1"/>
        <end position="28"/>
    </location>
</feature>
<feature type="compositionally biased region" description="Low complexity" evidence="8">
    <location>
        <begin position="10"/>
        <end position="27"/>
    </location>
</feature>
<dbReference type="GeneID" id="98140774"/>
<dbReference type="RefSeq" id="XP_070888181.1">
    <property type="nucleotide sequence ID" value="XM_071025702.1"/>
</dbReference>
<dbReference type="InterPro" id="IPR036236">
    <property type="entry name" value="Znf_C2H2_sf"/>
</dbReference>